<evidence type="ECO:0000313" key="1">
    <source>
        <dbReference type="EMBL" id="KAI9897390.1"/>
    </source>
</evidence>
<gene>
    <name evidence="1" type="ORF">N3K66_007246</name>
</gene>
<reference evidence="1" key="1">
    <citation type="submission" date="2022-10" db="EMBL/GenBank/DDBJ databases">
        <title>Complete Genome of Trichothecium roseum strain YXFP-22015, a Plant Pathogen Isolated from Citrus.</title>
        <authorList>
            <person name="Wang Y."/>
            <person name="Zhu L."/>
        </authorList>
    </citation>
    <scope>NUCLEOTIDE SEQUENCE</scope>
    <source>
        <strain evidence="1">YXFP-22015</strain>
    </source>
</reference>
<dbReference type="EMBL" id="CM047946">
    <property type="protein sequence ID" value="KAI9897390.1"/>
    <property type="molecule type" value="Genomic_DNA"/>
</dbReference>
<keyword evidence="2" id="KW-1185">Reference proteome</keyword>
<organism evidence="1 2">
    <name type="scientific">Trichothecium roseum</name>
    <dbReference type="NCBI Taxonomy" id="47278"/>
    <lineage>
        <taxon>Eukaryota</taxon>
        <taxon>Fungi</taxon>
        <taxon>Dikarya</taxon>
        <taxon>Ascomycota</taxon>
        <taxon>Pezizomycotina</taxon>
        <taxon>Sordariomycetes</taxon>
        <taxon>Hypocreomycetidae</taxon>
        <taxon>Hypocreales</taxon>
        <taxon>Hypocreales incertae sedis</taxon>
        <taxon>Trichothecium</taxon>
    </lineage>
</organism>
<evidence type="ECO:0000313" key="2">
    <source>
        <dbReference type="Proteomes" id="UP001163324"/>
    </source>
</evidence>
<protein>
    <submittedName>
        <fullName evidence="1">Uncharacterized protein</fullName>
    </submittedName>
</protein>
<dbReference type="Proteomes" id="UP001163324">
    <property type="component" value="Chromosome 7"/>
</dbReference>
<accession>A0ACC0UUI6</accession>
<name>A0ACC0UUI6_9HYPO</name>
<proteinExistence type="predicted"/>
<comment type="caution">
    <text evidence="1">The sequence shown here is derived from an EMBL/GenBank/DDBJ whole genome shotgun (WGS) entry which is preliminary data.</text>
</comment>
<sequence length="552" mass="60238">MCGVTALILGDPKANTAAIDIHESMYYLQHRGQDAAGITVSQGGRVYQAKGNGLVSKVMSDGARLQQLPGNLGIGHLRYPTAGSSSASEAQPFYVNTPFGLCMSVNGNLINIEELRDFLDGTARRHINSDSDSELLLNIYAHALTELGKSRANSEDIFTALQTVYEKCRGAFACTAMIAGFGILGFRDANGIRPLCMGSRPSLTAEGATDYFMASESVALKQLGFGNIRHIKPGEAVFIQKGCDPIFRQVVKQRSYTPDAFEFVYLARPESMIDGISVYRSRQNMGRELAKQLREVLGDKVIDEIDVVIPVPETSNTAAAALAEQLNKPYSSAFVKNRYVFRTFILPEQGLRKKSVRRKLSPIECEFEGRNVLIVDDSLVRGTTSREIVQMARECKAKKVIFASSSPQITNQHIYGIDLADPAELAAHGRTTDEIAKYIEADHLVFLTLDGLRSACRHAADKDSNVDDFEVGVFNGQYVTGVPEGYFEHLSCLRAGKKRKANAAGLTTVDLSEPSDSAVVVTNGGPVNDAGPEHREDISIHNFASEIQNSDR</sequence>